<dbReference type="EMBL" id="GDHC01009852">
    <property type="protein sequence ID" value="JAQ08777.1"/>
    <property type="molecule type" value="Transcribed_RNA"/>
</dbReference>
<dbReference type="GO" id="GO:0030046">
    <property type="term" value="P:parallel actin filament bundle assembly"/>
    <property type="evidence" value="ECO:0007669"/>
    <property type="project" value="TreeGrafter"/>
</dbReference>
<evidence type="ECO:0000313" key="6">
    <source>
        <dbReference type="EMBL" id="JAQ05993.1"/>
    </source>
</evidence>
<dbReference type="PANTHER" id="PTHR37009">
    <property type="entry name" value="EF-HAND DOMAIN-CONTAINING PROTEIN"/>
    <property type="match status" value="1"/>
</dbReference>
<reference evidence="3" key="1">
    <citation type="journal article" date="2014" name="PLoS ONE">
        <title>Transcriptome-Based Identification of ABC Transporters in the Western Tarnished Plant Bug Lygus hesperus.</title>
        <authorList>
            <person name="Hull J.J."/>
            <person name="Chaney K."/>
            <person name="Geib S.M."/>
            <person name="Fabrick J.A."/>
            <person name="Brent C.S."/>
            <person name="Walsh D."/>
            <person name="Lavine L.C."/>
        </authorList>
    </citation>
    <scope>NUCLEOTIDE SEQUENCE</scope>
</reference>
<gene>
    <name evidence="3" type="primary">abpB_1</name>
    <name evidence="4" type="synonym">abpB_0</name>
    <name evidence="7" type="synonym">abpB_2</name>
    <name evidence="4" type="ORF">CM83_12168</name>
    <name evidence="3" type="ORF">CM83_12169</name>
    <name evidence="5" type="ORF">g.16008</name>
    <name evidence="6" type="ORF">g.16010</name>
    <name evidence="7" type="ORF">g.16012</name>
</gene>
<dbReference type="InterPro" id="IPR040810">
    <property type="entry name" value="F_actin_bund_C"/>
</dbReference>
<keyword evidence="1" id="KW-0175">Coiled coil</keyword>
<reference evidence="5" key="3">
    <citation type="journal article" date="2016" name="Gigascience">
        <title>De novo construction of an expanded transcriptome assembly for the western tarnished plant bug, Lygus hesperus.</title>
        <authorList>
            <person name="Tassone E.E."/>
            <person name="Geib S.M."/>
            <person name="Hall B."/>
            <person name="Fabrick J.A."/>
            <person name="Brent C.S."/>
            <person name="Hull J.J."/>
        </authorList>
    </citation>
    <scope>NUCLEOTIDE SEQUENCE</scope>
</reference>
<dbReference type="InterPro" id="IPR053356">
    <property type="entry name" value="Calcium-reg_actin-bundling"/>
</dbReference>
<protein>
    <submittedName>
        <fullName evidence="3">Calcium-regulated actin-bundling protein</fullName>
    </submittedName>
</protein>
<sequence>MEYILYQYQLSPKVLMERSQSEISEELRKAMKALDEVNEKVRQYEERKSELEEESNSGTGTKALRAKNELAILLTSPLAETLRRLLITAEAAIRTAGGKSSKTESGTVSNRGLVWWLDKDVKTKKLRYEAPKK</sequence>
<dbReference type="GO" id="GO:0030863">
    <property type="term" value="C:cortical cytoskeleton"/>
    <property type="evidence" value="ECO:0007669"/>
    <property type="project" value="TreeGrafter"/>
</dbReference>
<evidence type="ECO:0000259" key="2">
    <source>
        <dbReference type="Pfam" id="PF18060"/>
    </source>
</evidence>
<name>A0A0A9YIN7_LYGHE</name>
<proteinExistence type="predicted"/>
<evidence type="ECO:0000313" key="3">
    <source>
        <dbReference type="EMBL" id="JAG29395.1"/>
    </source>
</evidence>
<dbReference type="EMBL" id="GDHC01018532">
    <property type="protein sequence ID" value="JAQ00097.1"/>
    <property type="molecule type" value="Transcribed_RNA"/>
</dbReference>
<evidence type="ECO:0000313" key="7">
    <source>
        <dbReference type="EMBL" id="JAQ08777.1"/>
    </source>
</evidence>
<dbReference type="GO" id="GO:0051764">
    <property type="term" value="P:actin crosslink formation"/>
    <property type="evidence" value="ECO:0007669"/>
    <property type="project" value="TreeGrafter"/>
</dbReference>
<dbReference type="EMBL" id="GBHO01014207">
    <property type="protein sequence ID" value="JAG29397.1"/>
    <property type="molecule type" value="Transcribed_RNA"/>
</dbReference>
<dbReference type="Pfam" id="PF18060">
    <property type="entry name" value="F_actin_bund_C"/>
    <property type="match status" value="1"/>
</dbReference>
<dbReference type="PANTHER" id="PTHR37009:SF1">
    <property type="entry name" value="CALCIUM-REGULATED ACTIN-BUNDLING PROTEIN"/>
    <property type="match status" value="1"/>
</dbReference>
<dbReference type="EMBL" id="GBHO01014209">
    <property type="protein sequence ID" value="JAG29395.1"/>
    <property type="molecule type" value="Transcribed_RNA"/>
</dbReference>
<accession>A0A0A9YIN7</accession>
<evidence type="ECO:0000313" key="4">
    <source>
        <dbReference type="EMBL" id="JAG29397.1"/>
    </source>
</evidence>
<reference evidence="3" key="2">
    <citation type="submission" date="2014-07" db="EMBL/GenBank/DDBJ databases">
        <authorList>
            <person name="Hull J."/>
        </authorList>
    </citation>
    <scope>NUCLEOTIDE SEQUENCE</scope>
</reference>
<dbReference type="AlphaFoldDB" id="A0A0A9YIN7"/>
<evidence type="ECO:0000313" key="5">
    <source>
        <dbReference type="EMBL" id="JAQ00097.1"/>
    </source>
</evidence>
<feature type="coiled-coil region" evidence="1">
    <location>
        <begin position="16"/>
        <end position="54"/>
    </location>
</feature>
<feature type="domain" description="Calcium-regulated actin-bundling protein C-terminal" evidence="2">
    <location>
        <begin position="31"/>
        <end position="97"/>
    </location>
</feature>
<organism evidence="3">
    <name type="scientific">Lygus hesperus</name>
    <name type="common">Western plant bug</name>
    <dbReference type="NCBI Taxonomy" id="30085"/>
    <lineage>
        <taxon>Eukaryota</taxon>
        <taxon>Metazoa</taxon>
        <taxon>Ecdysozoa</taxon>
        <taxon>Arthropoda</taxon>
        <taxon>Hexapoda</taxon>
        <taxon>Insecta</taxon>
        <taxon>Pterygota</taxon>
        <taxon>Neoptera</taxon>
        <taxon>Paraneoptera</taxon>
        <taxon>Hemiptera</taxon>
        <taxon>Heteroptera</taxon>
        <taxon>Panheteroptera</taxon>
        <taxon>Cimicomorpha</taxon>
        <taxon>Miridae</taxon>
        <taxon>Mirini</taxon>
        <taxon>Lygus</taxon>
    </lineage>
</organism>
<evidence type="ECO:0000256" key="1">
    <source>
        <dbReference type="SAM" id="Coils"/>
    </source>
</evidence>
<dbReference type="GO" id="GO:0051015">
    <property type="term" value="F:actin filament binding"/>
    <property type="evidence" value="ECO:0007669"/>
    <property type="project" value="TreeGrafter"/>
</dbReference>
<dbReference type="EMBL" id="GDHC01012636">
    <property type="protein sequence ID" value="JAQ05993.1"/>
    <property type="molecule type" value="Transcribed_RNA"/>
</dbReference>